<keyword evidence="4 9" id="KW-0489">Methyltransferase</keyword>
<evidence type="ECO:0000256" key="3">
    <source>
        <dbReference type="ARBA" id="ARBA00022490"/>
    </source>
</evidence>
<organism evidence="12 13">
    <name type="scientific">Ruoffia tabacinasalis</name>
    <dbReference type="NCBI Taxonomy" id="87458"/>
    <lineage>
        <taxon>Bacteria</taxon>
        <taxon>Bacillati</taxon>
        <taxon>Bacillota</taxon>
        <taxon>Bacilli</taxon>
        <taxon>Lactobacillales</taxon>
        <taxon>Aerococcaceae</taxon>
        <taxon>Ruoffia</taxon>
    </lineage>
</organism>
<feature type="domain" description="Methylguanine DNA methyltransferase ribonuclease-like" evidence="11">
    <location>
        <begin position="24"/>
        <end position="85"/>
    </location>
</feature>
<protein>
    <recommendedName>
        <fullName evidence="9">Methylated-DNA--protein-cysteine methyltransferase</fullName>
        <ecNumber evidence="9">2.1.1.63</ecNumber>
    </recommendedName>
    <alternativeName>
        <fullName evidence="9">6-O-methylguanine-DNA methyltransferase</fullName>
        <shortName evidence="9">MGMT</shortName>
    </alternativeName>
    <alternativeName>
        <fullName evidence="9">O-6-methylguanine-DNA-alkyltransferase</fullName>
    </alternativeName>
</protein>
<dbReference type="Proteomes" id="UP000306420">
    <property type="component" value="Unassembled WGS sequence"/>
</dbReference>
<dbReference type="FunFam" id="1.10.10.10:FF:000214">
    <property type="entry name" value="Methylated-DNA--protein-cysteine methyltransferase"/>
    <property type="match status" value="1"/>
</dbReference>
<dbReference type="AlphaFoldDB" id="A0A5R9DTY8"/>
<dbReference type="CDD" id="cd06445">
    <property type="entry name" value="ATase"/>
    <property type="match status" value="1"/>
</dbReference>
<evidence type="ECO:0000256" key="4">
    <source>
        <dbReference type="ARBA" id="ARBA00022603"/>
    </source>
</evidence>
<dbReference type="InterPro" id="IPR023546">
    <property type="entry name" value="MGMT"/>
</dbReference>
<dbReference type="InterPro" id="IPR008332">
    <property type="entry name" value="MethylG_MeTrfase_N"/>
</dbReference>
<dbReference type="EMBL" id="VBSP01000030">
    <property type="protein sequence ID" value="TLQ40376.1"/>
    <property type="molecule type" value="Genomic_DNA"/>
</dbReference>
<dbReference type="Gene3D" id="1.10.10.10">
    <property type="entry name" value="Winged helix-like DNA-binding domain superfamily/Winged helix DNA-binding domain"/>
    <property type="match status" value="1"/>
</dbReference>
<comment type="subcellular location">
    <subcellularLocation>
        <location evidence="9">Cytoplasm</location>
    </subcellularLocation>
</comment>
<dbReference type="GO" id="GO:0006307">
    <property type="term" value="P:DNA alkylation repair"/>
    <property type="evidence" value="ECO:0007669"/>
    <property type="project" value="UniProtKB-UniRule"/>
</dbReference>
<dbReference type="InterPro" id="IPR036631">
    <property type="entry name" value="MGMT_N_sf"/>
</dbReference>
<comment type="function">
    <text evidence="9">Involved in the cellular defense against the biological effects of O6-methylguanine (O6-MeG) and O4-methylthymine (O4-MeT) in DNA. Repairs the methylated nucleobase in DNA by stoichiometrically transferring the methyl group to a cysteine residue in the enzyme. This is a suicide reaction: the enzyme is irreversibly inactivated.</text>
</comment>
<evidence type="ECO:0000256" key="6">
    <source>
        <dbReference type="ARBA" id="ARBA00022763"/>
    </source>
</evidence>
<evidence type="ECO:0000256" key="8">
    <source>
        <dbReference type="ARBA" id="ARBA00049348"/>
    </source>
</evidence>
<evidence type="ECO:0000313" key="12">
    <source>
        <dbReference type="EMBL" id="TLQ40376.1"/>
    </source>
</evidence>
<comment type="catalytic activity">
    <reaction evidence="1 9">
        <text>a 4-O-methyl-thymidine in DNA + L-cysteinyl-[protein] = a thymidine in DNA + S-methyl-L-cysteinyl-[protein]</text>
        <dbReference type="Rhea" id="RHEA:53428"/>
        <dbReference type="Rhea" id="RHEA-COMP:10131"/>
        <dbReference type="Rhea" id="RHEA-COMP:10132"/>
        <dbReference type="Rhea" id="RHEA-COMP:13555"/>
        <dbReference type="Rhea" id="RHEA-COMP:13556"/>
        <dbReference type="ChEBI" id="CHEBI:29950"/>
        <dbReference type="ChEBI" id="CHEBI:82612"/>
        <dbReference type="ChEBI" id="CHEBI:137386"/>
        <dbReference type="ChEBI" id="CHEBI:137387"/>
        <dbReference type="EC" id="2.1.1.63"/>
    </reaction>
</comment>
<dbReference type="PANTHER" id="PTHR10815:SF5">
    <property type="entry name" value="METHYLATED-DNA--PROTEIN-CYSTEINE METHYLTRANSFERASE"/>
    <property type="match status" value="1"/>
</dbReference>
<dbReference type="InterPro" id="IPR001497">
    <property type="entry name" value="MethylDNA_cys_MeTrfase_AS"/>
</dbReference>
<keyword evidence="3 9" id="KW-0963">Cytoplasm</keyword>
<feature type="active site" description="Nucleophile; methyl group acceptor" evidence="9">
    <location>
        <position position="141"/>
    </location>
</feature>
<evidence type="ECO:0000313" key="13">
    <source>
        <dbReference type="Proteomes" id="UP000306420"/>
    </source>
</evidence>
<comment type="catalytic activity">
    <reaction evidence="8 9">
        <text>a 6-O-methyl-2'-deoxyguanosine in DNA + L-cysteinyl-[protein] = S-methyl-L-cysteinyl-[protein] + a 2'-deoxyguanosine in DNA</text>
        <dbReference type="Rhea" id="RHEA:24000"/>
        <dbReference type="Rhea" id="RHEA-COMP:10131"/>
        <dbReference type="Rhea" id="RHEA-COMP:10132"/>
        <dbReference type="Rhea" id="RHEA-COMP:11367"/>
        <dbReference type="Rhea" id="RHEA-COMP:11368"/>
        <dbReference type="ChEBI" id="CHEBI:29950"/>
        <dbReference type="ChEBI" id="CHEBI:82612"/>
        <dbReference type="ChEBI" id="CHEBI:85445"/>
        <dbReference type="ChEBI" id="CHEBI:85448"/>
        <dbReference type="EC" id="2.1.1.63"/>
    </reaction>
</comment>
<feature type="domain" description="Methylated-DNA-[protein]-cysteine S-methyltransferase DNA binding" evidence="10">
    <location>
        <begin position="90"/>
        <end position="170"/>
    </location>
</feature>
<reference evidence="12 13" key="1">
    <citation type="submission" date="2019-05" db="EMBL/GenBank/DDBJ databases">
        <title>The metagenome of a microbial culture collection derived from dairy environment covers the genomic content of the human microbiome.</title>
        <authorList>
            <person name="Roder T."/>
            <person name="Wuthrich D."/>
            <person name="Sattari Z."/>
            <person name="Von Ah U."/>
            <person name="Bar C."/>
            <person name="Ronchi F."/>
            <person name="Macpherson A.J."/>
            <person name="Ganal-Vonarburg S.C."/>
            <person name="Bruggmann R."/>
            <person name="Vergeres G."/>
        </authorList>
    </citation>
    <scope>NUCLEOTIDE SEQUENCE [LARGE SCALE GENOMIC DNA]</scope>
    <source>
        <strain evidence="12 13">FAM 24227</strain>
    </source>
</reference>
<dbReference type="InterPro" id="IPR014048">
    <property type="entry name" value="MethylDNA_cys_MeTrfase_DNA-bd"/>
</dbReference>
<comment type="similarity">
    <text evidence="2 9">Belongs to the MGMT family.</text>
</comment>
<gene>
    <name evidence="12" type="ORF">FEZ33_08295</name>
</gene>
<dbReference type="PROSITE" id="PS00374">
    <property type="entry name" value="MGMT"/>
    <property type="match status" value="1"/>
</dbReference>
<keyword evidence="7 9" id="KW-0234">DNA repair</keyword>
<evidence type="ECO:0000259" key="10">
    <source>
        <dbReference type="Pfam" id="PF01035"/>
    </source>
</evidence>
<dbReference type="GO" id="GO:0005737">
    <property type="term" value="C:cytoplasm"/>
    <property type="evidence" value="ECO:0007669"/>
    <property type="project" value="UniProtKB-SubCell"/>
</dbReference>
<dbReference type="Pfam" id="PF02870">
    <property type="entry name" value="Methyltransf_1N"/>
    <property type="match status" value="1"/>
</dbReference>
<accession>A0A5R9DTY8</accession>
<name>A0A5R9DTY8_9LACT</name>
<dbReference type="HAMAP" id="MF_00772">
    <property type="entry name" value="OGT"/>
    <property type="match status" value="1"/>
</dbReference>
<keyword evidence="6 9" id="KW-0227">DNA damage</keyword>
<evidence type="ECO:0000256" key="1">
    <source>
        <dbReference type="ARBA" id="ARBA00001286"/>
    </source>
</evidence>
<dbReference type="InterPro" id="IPR036388">
    <property type="entry name" value="WH-like_DNA-bd_sf"/>
</dbReference>
<dbReference type="InterPro" id="IPR036217">
    <property type="entry name" value="MethylDNA_cys_MeTrfase_DNAb"/>
</dbReference>
<dbReference type="PANTHER" id="PTHR10815">
    <property type="entry name" value="METHYLATED-DNA--PROTEIN-CYSTEINE METHYLTRANSFERASE"/>
    <property type="match status" value="1"/>
</dbReference>
<evidence type="ECO:0000256" key="7">
    <source>
        <dbReference type="ARBA" id="ARBA00023204"/>
    </source>
</evidence>
<evidence type="ECO:0000256" key="5">
    <source>
        <dbReference type="ARBA" id="ARBA00022679"/>
    </source>
</evidence>
<comment type="miscellaneous">
    <text evidence="9">This enzyme catalyzes only one turnover and therefore is not strictly catalytic. According to one definition, an enzyme is a biocatalyst that acts repeatedly and over many reaction cycles.</text>
</comment>
<dbReference type="GO" id="GO:0032259">
    <property type="term" value="P:methylation"/>
    <property type="evidence" value="ECO:0007669"/>
    <property type="project" value="UniProtKB-KW"/>
</dbReference>
<dbReference type="SUPFAM" id="SSF53155">
    <property type="entry name" value="Methylated DNA-protein cysteine methyltransferase domain"/>
    <property type="match status" value="1"/>
</dbReference>
<dbReference type="NCBIfam" id="TIGR00589">
    <property type="entry name" value="ogt"/>
    <property type="match status" value="1"/>
</dbReference>
<proteinExistence type="inferred from homology"/>
<comment type="caution">
    <text evidence="12">The sequence shown here is derived from an EMBL/GenBank/DDBJ whole genome shotgun (WGS) entry which is preliminary data.</text>
</comment>
<dbReference type="SUPFAM" id="SSF46767">
    <property type="entry name" value="Methylated DNA-protein cysteine methyltransferase, C-terminal domain"/>
    <property type="match status" value="1"/>
</dbReference>
<dbReference type="Pfam" id="PF01035">
    <property type="entry name" value="DNA_binding_1"/>
    <property type="match status" value="1"/>
</dbReference>
<sequence length="174" mass="19347">MERKFTLSPTLYYTFHTVFNRLYTIASTEKGLAYVSPDDGDITILEKLFKGFTIQEDESINAESIKQLQEYTQGSRNEFDLVLDIQNGTPFQQSIWKALLDVPYGRTIHYGALAENINNPKAVRAVGGAVGQNPISIIIPCHRIIGKNGSLTGYNGGINVKMKLLDIEGIQYTG</sequence>
<dbReference type="EC" id="2.1.1.63" evidence="9"/>
<dbReference type="OrthoDB" id="9802228at2"/>
<evidence type="ECO:0000256" key="9">
    <source>
        <dbReference type="HAMAP-Rule" id="MF_00772"/>
    </source>
</evidence>
<evidence type="ECO:0000259" key="11">
    <source>
        <dbReference type="Pfam" id="PF02870"/>
    </source>
</evidence>
<dbReference type="GO" id="GO:0003908">
    <property type="term" value="F:methylated-DNA-[protein]-cysteine S-methyltransferase activity"/>
    <property type="evidence" value="ECO:0007669"/>
    <property type="project" value="UniProtKB-UniRule"/>
</dbReference>
<dbReference type="Gene3D" id="3.30.160.70">
    <property type="entry name" value="Methylated DNA-protein cysteine methyltransferase domain"/>
    <property type="match status" value="1"/>
</dbReference>
<keyword evidence="5 9" id="KW-0808">Transferase</keyword>
<evidence type="ECO:0000256" key="2">
    <source>
        <dbReference type="ARBA" id="ARBA00008711"/>
    </source>
</evidence>